<evidence type="ECO:0000256" key="4">
    <source>
        <dbReference type="ARBA" id="ARBA00022692"/>
    </source>
</evidence>
<keyword evidence="7 9" id="KW-0129">CBS domain</keyword>
<dbReference type="RefSeq" id="WP_197995315.1">
    <property type="nucleotide sequence ID" value="NZ_CP036343.1"/>
</dbReference>
<dbReference type="PROSITE" id="PS51846">
    <property type="entry name" value="CNNM"/>
    <property type="match status" value="1"/>
</dbReference>
<comment type="subcellular location">
    <subcellularLocation>
        <location evidence="1">Cell membrane</location>
        <topology evidence="1">Multi-pass membrane protein</topology>
    </subcellularLocation>
</comment>
<sequence length="325" mass="36143">MLWLLGSIAVFVALSGLMAAVDAAVLSVSQPEVDELILRGKYGARRLREVKQELTHSLAVVVILTNLINVLGPILVSQQAFVLYGPRALVPITIVLMLGTIVFSEVIPKALGSHYAPRLARWSAPVIRVLGFAIYPLSVALAWLSDTLMRGQRKIGTETQIRALVRLGRKGGHIEPDEGHMIFRTFCLNDRMAQDIMTPLEKVVSIPASATVREAADIIRTQEFSRYPMFGKSPDDVRGMLIARDVLRMLADGEKETSITSILHSPFVVCADTRADKLLMEFRTRHQHLAVVQQMERTVGIVTLEDVLEEIVGEIEDEKDVESRW</sequence>
<keyword evidence="8 10" id="KW-0472">Membrane</keyword>
<evidence type="ECO:0000256" key="2">
    <source>
        <dbReference type="ARBA" id="ARBA00006337"/>
    </source>
</evidence>
<dbReference type="SUPFAM" id="SSF54631">
    <property type="entry name" value="CBS-domain pair"/>
    <property type="match status" value="1"/>
</dbReference>
<evidence type="ECO:0000256" key="10">
    <source>
        <dbReference type="PROSITE-ProRule" id="PRU01193"/>
    </source>
</evidence>
<accession>A0A517VEU8</accession>
<feature type="domain" description="CNNM transmembrane" evidence="13">
    <location>
        <begin position="1"/>
        <end position="178"/>
    </location>
</feature>
<dbReference type="Pfam" id="PF00571">
    <property type="entry name" value="CBS"/>
    <property type="match status" value="2"/>
</dbReference>
<feature type="transmembrane region" description="Helical" evidence="11">
    <location>
        <begin position="127"/>
        <end position="144"/>
    </location>
</feature>
<reference evidence="14 15" key="1">
    <citation type="submission" date="2019-02" db="EMBL/GenBank/DDBJ databases">
        <title>Deep-cultivation of Planctomycetes and their phenomic and genomic characterization uncovers novel biology.</title>
        <authorList>
            <person name="Wiegand S."/>
            <person name="Jogler M."/>
            <person name="Boedeker C."/>
            <person name="Pinto D."/>
            <person name="Vollmers J."/>
            <person name="Rivas-Marin E."/>
            <person name="Kohn T."/>
            <person name="Peeters S.H."/>
            <person name="Heuer A."/>
            <person name="Rast P."/>
            <person name="Oberbeckmann S."/>
            <person name="Bunk B."/>
            <person name="Jeske O."/>
            <person name="Meyerdierks A."/>
            <person name="Storesund J.E."/>
            <person name="Kallscheuer N."/>
            <person name="Luecker S."/>
            <person name="Lage O.M."/>
            <person name="Pohl T."/>
            <person name="Merkel B.J."/>
            <person name="Hornburger P."/>
            <person name="Mueller R.-W."/>
            <person name="Bruemmer F."/>
            <person name="Labrenz M."/>
            <person name="Spormann A.M."/>
            <person name="Op den Camp H."/>
            <person name="Overmann J."/>
            <person name="Amann R."/>
            <person name="Jetten M.S.M."/>
            <person name="Mascher T."/>
            <person name="Medema M.H."/>
            <person name="Devos D.P."/>
            <person name="Kaster A.-K."/>
            <person name="Ovreas L."/>
            <person name="Rohde M."/>
            <person name="Galperin M.Y."/>
            <person name="Jogler C."/>
        </authorList>
    </citation>
    <scope>NUCLEOTIDE SEQUENCE [LARGE SCALE GENOMIC DNA]</scope>
    <source>
        <strain evidence="14 15">Pan161</strain>
    </source>
</reference>
<dbReference type="SMART" id="SM00116">
    <property type="entry name" value="CBS"/>
    <property type="match status" value="2"/>
</dbReference>
<evidence type="ECO:0000313" key="15">
    <source>
        <dbReference type="Proteomes" id="UP000316855"/>
    </source>
</evidence>
<evidence type="ECO:0000259" key="13">
    <source>
        <dbReference type="PROSITE" id="PS51846"/>
    </source>
</evidence>
<keyword evidence="5" id="KW-0677">Repeat</keyword>
<comment type="similarity">
    <text evidence="2">Belongs to the UPF0053 family.</text>
</comment>
<dbReference type="InterPro" id="IPR002550">
    <property type="entry name" value="CNNM"/>
</dbReference>
<evidence type="ECO:0000256" key="7">
    <source>
        <dbReference type="ARBA" id="ARBA00023122"/>
    </source>
</evidence>
<dbReference type="Gene3D" id="3.10.580.10">
    <property type="entry name" value="CBS-domain"/>
    <property type="match status" value="1"/>
</dbReference>
<dbReference type="EMBL" id="CP036343">
    <property type="protein sequence ID" value="QDT91530.1"/>
    <property type="molecule type" value="Genomic_DNA"/>
</dbReference>
<dbReference type="PANTHER" id="PTHR22777">
    <property type="entry name" value="HEMOLYSIN-RELATED"/>
    <property type="match status" value="1"/>
</dbReference>
<dbReference type="AlphaFoldDB" id="A0A517VEU8"/>
<dbReference type="Pfam" id="PF01595">
    <property type="entry name" value="CNNM"/>
    <property type="match status" value="1"/>
</dbReference>
<dbReference type="InterPro" id="IPR044751">
    <property type="entry name" value="Ion_transp-like_CBS"/>
</dbReference>
<protein>
    <submittedName>
        <fullName evidence="14">Magnesium and cobalt efflux protein CorC</fullName>
    </submittedName>
</protein>
<keyword evidence="15" id="KW-1185">Reference proteome</keyword>
<evidence type="ECO:0000256" key="1">
    <source>
        <dbReference type="ARBA" id="ARBA00004651"/>
    </source>
</evidence>
<keyword evidence="6 10" id="KW-1133">Transmembrane helix</keyword>
<evidence type="ECO:0000256" key="3">
    <source>
        <dbReference type="ARBA" id="ARBA00022475"/>
    </source>
</evidence>
<dbReference type="CDD" id="cd04590">
    <property type="entry name" value="CBS_pair_CorC_HlyC_assoc"/>
    <property type="match status" value="1"/>
</dbReference>
<evidence type="ECO:0000313" key="14">
    <source>
        <dbReference type="EMBL" id="QDT91530.1"/>
    </source>
</evidence>
<dbReference type="InterPro" id="IPR000644">
    <property type="entry name" value="CBS_dom"/>
</dbReference>
<proteinExistence type="inferred from homology"/>
<feature type="transmembrane region" description="Helical" evidence="11">
    <location>
        <begin position="88"/>
        <end position="107"/>
    </location>
</feature>
<dbReference type="PROSITE" id="PS51371">
    <property type="entry name" value="CBS"/>
    <property type="match status" value="2"/>
</dbReference>
<feature type="transmembrane region" description="Helical" evidence="11">
    <location>
        <begin position="54"/>
        <end position="76"/>
    </location>
</feature>
<dbReference type="KEGG" id="gax:Pan161_31890"/>
<evidence type="ECO:0000256" key="9">
    <source>
        <dbReference type="PROSITE-ProRule" id="PRU00703"/>
    </source>
</evidence>
<evidence type="ECO:0000256" key="5">
    <source>
        <dbReference type="ARBA" id="ARBA00022737"/>
    </source>
</evidence>
<organism evidence="14 15">
    <name type="scientific">Gimesia algae</name>
    <dbReference type="NCBI Taxonomy" id="2527971"/>
    <lineage>
        <taxon>Bacteria</taxon>
        <taxon>Pseudomonadati</taxon>
        <taxon>Planctomycetota</taxon>
        <taxon>Planctomycetia</taxon>
        <taxon>Planctomycetales</taxon>
        <taxon>Planctomycetaceae</taxon>
        <taxon>Gimesia</taxon>
    </lineage>
</organism>
<feature type="domain" description="CBS" evidence="12">
    <location>
        <begin position="197"/>
        <end position="256"/>
    </location>
</feature>
<dbReference type="Proteomes" id="UP000316855">
    <property type="component" value="Chromosome"/>
</dbReference>
<feature type="domain" description="CBS" evidence="12">
    <location>
        <begin position="259"/>
        <end position="318"/>
    </location>
</feature>
<evidence type="ECO:0000256" key="11">
    <source>
        <dbReference type="SAM" id="Phobius"/>
    </source>
</evidence>
<dbReference type="InterPro" id="IPR046342">
    <property type="entry name" value="CBS_dom_sf"/>
</dbReference>
<gene>
    <name evidence="14" type="primary">corC_3</name>
    <name evidence="14" type="ORF">Pan161_31890</name>
</gene>
<dbReference type="GO" id="GO:0005886">
    <property type="term" value="C:plasma membrane"/>
    <property type="evidence" value="ECO:0007669"/>
    <property type="project" value="UniProtKB-SubCell"/>
</dbReference>
<evidence type="ECO:0000259" key="12">
    <source>
        <dbReference type="PROSITE" id="PS51371"/>
    </source>
</evidence>
<keyword evidence="3" id="KW-1003">Cell membrane</keyword>
<evidence type="ECO:0000256" key="6">
    <source>
        <dbReference type="ARBA" id="ARBA00022989"/>
    </source>
</evidence>
<evidence type="ECO:0000256" key="8">
    <source>
        <dbReference type="ARBA" id="ARBA00023136"/>
    </source>
</evidence>
<name>A0A517VEU8_9PLAN</name>
<dbReference type="PANTHER" id="PTHR22777:SF32">
    <property type="entry name" value="UPF0053 INNER MEMBRANE PROTEIN YFJD"/>
    <property type="match status" value="1"/>
</dbReference>
<keyword evidence="4 10" id="KW-0812">Transmembrane</keyword>